<sequence>MPDFMLDEIEALGSLPSQTSKIDSGRYTISSTERLNLESPDDQVHAKIWFQSPPLKVSTIRRIDNLQLLAESHDQGFADNPSAGNWTWFELAILEDEFAKTPRVKDGIELVWKSHRNRFRKRKYGWKEGQEFDEDHDLLRALEDGNVIAVRICARFPNWEIAARSGYLVVNIGDKEFKRQPVHYDKVVSQIETIQETIHEINIHTNTAFTTTLPDNLFRADVFGSSGERPLRVLSLDGGGVRGLASLHLLKAVMDQAKLNKKPCEVFDMIGGTSTGGLIAIMLGRLQMTIKECIDTYTVFMKTVFKSSWKGKNGDLVANGSYYDASILEKVVKDLIRDRLHNEDVKMVDESKDTNNACKVFVMAVRTDGPSNRAPVFLRSYVNPQDISAIPDIKLWEAARATSAAPLYFAPMKVGDYELVDGGLGANNPLGWLWTETLAVFGPARSTDCFLSIGTGISANEPLSNPGRTNPVTTAKALSSIATNTQIVHVLFRSLINAFAPKPLEKKYWRLNIGEEIPERVEHKPGGWFSGPTDVKHLDNFKKLGELDDTREEVIQELLKMTTQYVKSQDSQISDCAAAIRASIGRQDLTKESDSLRP</sequence>
<evidence type="ECO:0000256" key="2">
    <source>
        <dbReference type="ARBA" id="ARBA00022963"/>
    </source>
</evidence>
<keyword evidence="1 4" id="KW-0378">Hydrolase</keyword>
<evidence type="ECO:0000313" key="7">
    <source>
        <dbReference type="Proteomes" id="UP000799771"/>
    </source>
</evidence>
<dbReference type="InterPro" id="IPR016035">
    <property type="entry name" value="Acyl_Trfase/lysoPLipase"/>
</dbReference>
<evidence type="ECO:0000313" key="6">
    <source>
        <dbReference type="EMBL" id="KAF2132490.1"/>
    </source>
</evidence>
<dbReference type="GO" id="GO:0016042">
    <property type="term" value="P:lipid catabolic process"/>
    <property type="evidence" value="ECO:0007669"/>
    <property type="project" value="UniProtKB-UniRule"/>
</dbReference>
<keyword evidence="2 4" id="KW-0442">Lipid degradation</keyword>
<dbReference type="InterPro" id="IPR002641">
    <property type="entry name" value="PNPLA_dom"/>
</dbReference>
<evidence type="ECO:0000256" key="3">
    <source>
        <dbReference type="ARBA" id="ARBA00023098"/>
    </source>
</evidence>
<dbReference type="Pfam" id="PF01734">
    <property type="entry name" value="Patatin"/>
    <property type="match status" value="1"/>
</dbReference>
<dbReference type="CDD" id="cd07216">
    <property type="entry name" value="Pat17_PNPLA8_PNPLA9_like3"/>
    <property type="match status" value="1"/>
</dbReference>
<evidence type="ECO:0000256" key="4">
    <source>
        <dbReference type="PROSITE-ProRule" id="PRU01161"/>
    </source>
</evidence>
<feature type="domain" description="PNPLA" evidence="5">
    <location>
        <begin position="234"/>
        <end position="434"/>
    </location>
</feature>
<dbReference type="Proteomes" id="UP000799771">
    <property type="component" value="Unassembled WGS sequence"/>
</dbReference>
<dbReference type="GeneID" id="54405959"/>
<dbReference type="GO" id="GO:0046486">
    <property type="term" value="P:glycerolipid metabolic process"/>
    <property type="evidence" value="ECO:0007669"/>
    <property type="project" value="UniProtKB-ARBA"/>
</dbReference>
<feature type="short sequence motif" description="GXGXXG" evidence="4">
    <location>
        <begin position="238"/>
        <end position="243"/>
    </location>
</feature>
<dbReference type="RefSeq" id="XP_033526877.1">
    <property type="nucleotide sequence ID" value="XM_033665527.1"/>
</dbReference>
<name>A0A6A6AL13_9PLEO</name>
<keyword evidence="3 4" id="KW-0443">Lipid metabolism</keyword>
<evidence type="ECO:0000256" key="1">
    <source>
        <dbReference type="ARBA" id="ARBA00022801"/>
    </source>
</evidence>
<dbReference type="SUPFAM" id="SSF52151">
    <property type="entry name" value="FabD/lysophospholipase-like"/>
    <property type="match status" value="1"/>
</dbReference>
<dbReference type="GO" id="GO:0016020">
    <property type="term" value="C:membrane"/>
    <property type="evidence" value="ECO:0007669"/>
    <property type="project" value="TreeGrafter"/>
</dbReference>
<dbReference type="OrthoDB" id="1658288at2759"/>
<dbReference type="PANTHER" id="PTHR24185:SF1">
    <property type="entry name" value="CALCIUM-INDEPENDENT PHOSPHOLIPASE A2-GAMMA"/>
    <property type="match status" value="1"/>
</dbReference>
<dbReference type="GO" id="GO:0019369">
    <property type="term" value="P:arachidonate metabolic process"/>
    <property type="evidence" value="ECO:0007669"/>
    <property type="project" value="TreeGrafter"/>
</dbReference>
<feature type="short sequence motif" description="DGA/G" evidence="4">
    <location>
        <begin position="421"/>
        <end position="423"/>
    </location>
</feature>
<dbReference type="EMBL" id="ML977500">
    <property type="protein sequence ID" value="KAF2132490.1"/>
    <property type="molecule type" value="Genomic_DNA"/>
</dbReference>
<accession>A0A6A6AL13</accession>
<dbReference type="Gene3D" id="3.40.1090.10">
    <property type="entry name" value="Cytosolic phospholipase A2 catalytic domain"/>
    <property type="match status" value="1"/>
</dbReference>
<feature type="short sequence motif" description="GXSXG" evidence="4">
    <location>
        <begin position="272"/>
        <end position="276"/>
    </location>
</feature>
<evidence type="ECO:0000259" key="5">
    <source>
        <dbReference type="PROSITE" id="PS51635"/>
    </source>
</evidence>
<organism evidence="6 7">
    <name type="scientific">Dothidotthia symphoricarpi CBS 119687</name>
    <dbReference type="NCBI Taxonomy" id="1392245"/>
    <lineage>
        <taxon>Eukaryota</taxon>
        <taxon>Fungi</taxon>
        <taxon>Dikarya</taxon>
        <taxon>Ascomycota</taxon>
        <taxon>Pezizomycotina</taxon>
        <taxon>Dothideomycetes</taxon>
        <taxon>Pleosporomycetidae</taxon>
        <taxon>Pleosporales</taxon>
        <taxon>Dothidotthiaceae</taxon>
        <taxon>Dothidotthia</taxon>
    </lineage>
</organism>
<keyword evidence="7" id="KW-1185">Reference proteome</keyword>
<feature type="active site" description="Nucleophile" evidence="4">
    <location>
        <position position="274"/>
    </location>
</feature>
<dbReference type="GO" id="GO:0047499">
    <property type="term" value="F:calcium-independent phospholipase A2 activity"/>
    <property type="evidence" value="ECO:0007669"/>
    <property type="project" value="TreeGrafter"/>
</dbReference>
<protein>
    <submittedName>
        <fullName evidence="6">FabD/lysophospholipase-like protein</fullName>
    </submittedName>
</protein>
<dbReference type="PANTHER" id="PTHR24185">
    <property type="entry name" value="CALCIUM-INDEPENDENT PHOSPHOLIPASE A2-GAMMA"/>
    <property type="match status" value="1"/>
</dbReference>
<gene>
    <name evidence="6" type="ORF">P153DRAFT_332733</name>
</gene>
<proteinExistence type="predicted"/>
<dbReference type="AlphaFoldDB" id="A0A6A6AL13"/>
<dbReference type="PROSITE" id="PS51635">
    <property type="entry name" value="PNPLA"/>
    <property type="match status" value="1"/>
</dbReference>
<reference evidence="6" key="1">
    <citation type="journal article" date="2020" name="Stud. Mycol.">
        <title>101 Dothideomycetes genomes: a test case for predicting lifestyles and emergence of pathogens.</title>
        <authorList>
            <person name="Haridas S."/>
            <person name="Albert R."/>
            <person name="Binder M."/>
            <person name="Bloem J."/>
            <person name="Labutti K."/>
            <person name="Salamov A."/>
            <person name="Andreopoulos B."/>
            <person name="Baker S."/>
            <person name="Barry K."/>
            <person name="Bills G."/>
            <person name="Bluhm B."/>
            <person name="Cannon C."/>
            <person name="Castanera R."/>
            <person name="Culley D."/>
            <person name="Daum C."/>
            <person name="Ezra D."/>
            <person name="Gonzalez J."/>
            <person name="Henrissat B."/>
            <person name="Kuo A."/>
            <person name="Liang C."/>
            <person name="Lipzen A."/>
            <person name="Lutzoni F."/>
            <person name="Magnuson J."/>
            <person name="Mondo S."/>
            <person name="Nolan M."/>
            <person name="Ohm R."/>
            <person name="Pangilinan J."/>
            <person name="Park H.-J."/>
            <person name="Ramirez L."/>
            <person name="Alfaro M."/>
            <person name="Sun H."/>
            <person name="Tritt A."/>
            <person name="Yoshinaga Y."/>
            <person name="Zwiers L.-H."/>
            <person name="Turgeon B."/>
            <person name="Goodwin S."/>
            <person name="Spatafora J."/>
            <person name="Crous P."/>
            <person name="Grigoriev I."/>
        </authorList>
    </citation>
    <scope>NUCLEOTIDE SEQUENCE</scope>
    <source>
        <strain evidence="6">CBS 119687</strain>
    </source>
</reference>
<feature type="active site" description="Proton acceptor" evidence="4">
    <location>
        <position position="421"/>
    </location>
</feature>